<dbReference type="Pfam" id="PF02687">
    <property type="entry name" value="FtsX"/>
    <property type="match status" value="1"/>
</dbReference>
<evidence type="ECO:0000256" key="7">
    <source>
        <dbReference type="SAM" id="Phobius"/>
    </source>
</evidence>
<protein>
    <submittedName>
        <fullName evidence="10">Putative ABC transport system permease protein</fullName>
    </submittedName>
</protein>
<feature type="domain" description="ABC3 transporter permease C-terminal" evidence="8">
    <location>
        <begin position="288"/>
        <end position="409"/>
    </location>
</feature>
<feature type="transmembrane region" description="Helical" evidence="7">
    <location>
        <begin position="338"/>
        <end position="359"/>
    </location>
</feature>
<evidence type="ECO:0000259" key="9">
    <source>
        <dbReference type="Pfam" id="PF12704"/>
    </source>
</evidence>
<feature type="transmembrane region" description="Helical" evidence="7">
    <location>
        <begin position="284"/>
        <end position="309"/>
    </location>
</feature>
<dbReference type="PANTHER" id="PTHR30572:SF4">
    <property type="entry name" value="ABC TRANSPORTER PERMEASE YTRF"/>
    <property type="match status" value="1"/>
</dbReference>
<dbReference type="STRING" id="1586267.GCA_001418685_01667"/>
<accession>A0A0X3AR14</accession>
<feature type="transmembrane region" description="Helical" evidence="7">
    <location>
        <begin position="379"/>
        <end position="399"/>
    </location>
</feature>
<dbReference type="InterPro" id="IPR025857">
    <property type="entry name" value="MacB_PCD"/>
</dbReference>
<feature type="transmembrane region" description="Helical" evidence="7">
    <location>
        <begin position="21"/>
        <end position="44"/>
    </location>
</feature>
<proteinExistence type="inferred from homology"/>
<dbReference type="EMBL" id="FCOR01000010">
    <property type="protein sequence ID" value="CVK16802.1"/>
    <property type="molecule type" value="Genomic_DNA"/>
</dbReference>
<reference evidence="10 11" key="1">
    <citation type="submission" date="2016-01" db="EMBL/GenBank/DDBJ databases">
        <authorList>
            <person name="McClelland M."/>
            <person name="Jain A."/>
            <person name="Saraogi P."/>
            <person name="Mendelson R."/>
            <person name="Westerman R."/>
            <person name="SanMiguel P."/>
            <person name="Csonka L."/>
        </authorList>
    </citation>
    <scope>NUCLEOTIDE SEQUENCE [LARGE SCALE GENOMIC DNA]</scope>
    <source>
        <strain evidence="10 11">R-53146</strain>
    </source>
</reference>
<keyword evidence="3 7" id="KW-0812">Transmembrane</keyword>
<dbReference type="Proteomes" id="UP000182761">
    <property type="component" value="Unassembled WGS sequence"/>
</dbReference>
<comment type="similarity">
    <text evidence="6">Belongs to the ABC-4 integral membrane protein family.</text>
</comment>
<feature type="domain" description="MacB-like periplasmic core" evidence="9">
    <location>
        <begin position="23"/>
        <end position="247"/>
    </location>
</feature>
<keyword evidence="2" id="KW-1003">Cell membrane</keyword>
<gene>
    <name evidence="10" type="ORF">Ga0061079_11086</name>
</gene>
<evidence type="ECO:0000313" key="11">
    <source>
        <dbReference type="Proteomes" id="UP000182761"/>
    </source>
</evidence>
<evidence type="ECO:0000259" key="8">
    <source>
        <dbReference type="Pfam" id="PF02687"/>
    </source>
</evidence>
<evidence type="ECO:0000256" key="4">
    <source>
        <dbReference type="ARBA" id="ARBA00022989"/>
    </source>
</evidence>
<evidence type="ECO:0000256" key="1">
    <source>
        <dbReference type="ARBA" id="ARBA00004651"/>
    </source>
</evidence>
<dbReference type="RefSeq" id="WP_055425991.1">
    <property type="nucleotide sequence ID" value="NZ_FCOR01000010.1"/>
</dbReference>
<dbReference type="InterPro" id="IPR050250">
    <property type="entry name" value="Macrolide_Exporter_MacB"/>
</dbReference>
<sequence>MQILDRETWVEIYYSLSKNKLRTILTMIGVAWGMFLYVFLLGAAKGAENGFYKIFDGYATNSIFLWGGSTGEPYKGYPRGRDLTIHLDDVEYLKKQVPEIDFVVPRNAASSQQSVINRKNKSKNFTVFGDFASVSKVQKKQLITGRLLNDEDDIQKKKVTIIGKEVYEQLFNNNENAIGQYIKINGIYFQVVGVYRNPNSGFLPEDVVYIPFNTYQKIYNQGDRVNWMVISIKPQYNVNVVEEKIKAALRKKYDVAPTDEKAFGAWNFAENFRKLTNFLKGLQILTWFVGGLTILAGVVAISNILLITVKERTLEIGIRRALGAKPGEIRSQILMESVFLTVLSGLLGFILGVLLLIGMSSFMGDANPKFPFYNPTVNIWNVLAALFLMVSLGLFIGLIPAQRAVQIKPIEALRTE</sequence>
<dbReference type="PANTHER" id="PTHR30572">
    <property type="entry name" value="MEMBRANE COMPONENT OF TRANSPORTER-RELATED"/>
    <property type="match status" value="1"/>
</dbReference>
<evidence type="ECO:0000256" key="3">
    <source>
        <dbReference type="ARBA" id="ARBA00022692"/>
    </source>
</evidence>
<name>A0A0X3AR14_9FLAO</name>
<keyword evidence="4 7" id="KW-1133">Transmembrane helix</keyword>
<keyword evidence="11" id="KW-1185">Reference proteome</keyword>
<comment type="subcellular location">
    <subcellularLocation>
        <location evidence="1">Cell membrane</location>
        <topology evidence="1">Multi-pass membrane protein</topology>
    </subcellularLocation>
</comment>
<evidence type="ECO:0000256" key="5">
    <source>
        <dbReference type="ARBA" id="ARBA00023136"/>
    </source>
</evidence>
<dbReference type="OrthoDB" id="9770036at2"/>
<organism evidence="10 11">
    <name type="scientific">Apibacter mensalis</name>
    <dbReference type="NCBI Taxonomy" id="1586267"/>
    <lineage>
        <taxon>Bacteria</taxon>
        <taxon>Pseudomonadati</taxon>
        <taxon>Bacteroidota</taxon>
        <taxon>Flavobacteriia</taxon>
        <taxon>Flavobacteriales</taxon>
        <taxon>Weeksellaceae</taxon>
        <taxon>Apibacter</taxon>
    </lineage>
</organism>
<dbReference type="GO" id="GO:0005886">
    <property type="term" value="C:plasma membrane"/>
    <property type="evidence" value="ECO:0007669"/>
    <property type="project" value="UniProtKB-SubCell"/>
</dbReference>
<dbReference type="Pfam" id="PF12704">
    <property type="entry name" value="MacB_PCD"/>
    <property type="match status" value="1"/>
</dbReference>
<dbReference type="GO" id="GO:0022857">
    <property type="term" value="F:transmembrane transporter activity"/>
    <property type="evidence" value="ECO:0007669"/>
    <property type="project" value="TreeGrafter"/>
</dbReference>
<evidence type="ECO:0000256" key="6">
    <source>
        <dbReference type="ARBA" id="ARBA00038076"/>
    </source>
</evidence>
<dbReference type="AlphaFoldDB" id="A0A0X3AR14"/>
<dbReference type="InterPro" id="IPR003838">
    <property type="entry name" value="ABC3_permease_C"/>
</dbReference>
<evidence type="ECO:0000313" key="10">
    <source>
        <dbReference type="EMBL" id="CVK16802.1"/>
    </source>
</evidence>
<evidence type="ECO:0000256" key="2">
    <source>
        <dbReference type="ARBA" id="ARBA00022475"/>
    </source>
</evidence>
<keyword evidence="5 7" id="KW-0472">Membrane</keyword>